<dbReference type="InterPro" id="IPR043132">
    <property type="entry name" value="BCAT-like_C"/>
</dbReference>
<evidence type="ECO:0000256" key="4">
    <source>
        <dbReference type="ARBA" id="ARBA00022898"/>
    </source>
</evidence>
<dbReference type="Gene3D" id="3.30.470.10">
    <property type="match status" value="1"/>
</dbReference>
<protein>
    <recommendedName>
        <fullName evidence="8 10">Aminodeoxychorismate lyase</fullName>
        <ecNumber evidence="8 10">4.1.3.38</ecNumber>
    </recommendedName>
</protein>
<evidence type="ECO:0000256" key="5">
    <source>
        <dbReference type="ARBA" id="ARBA00022909"/>
    </source>
</evidence>
<comment type="pathway">
    <text evidence="7">Cofactor biosynthesis; tetrahydrofolate biosynthesis; 4-aminobenzoate from chorismate: step 2/2.</text>
</comment>
<comment type="catalytic activity">
    <reaction evidence="9">
        <text>4-amino-4-deoxychorismate = 4-aminobenzoate + pyruvate + H(+)</text>
        <dbReference type="Rhea" id="RHEA:16201"/>
        <dbReference type="ChEBI" id="CHEBI:15361"/>
        <dbReference type="ChEBI" id="CHEBI:15378"/>
        <dbReference type="ChEBI" id="CHEBI:17836"/>
        <dbReference type="ChEBI" id="CHEBI:58406"/>
        <dbReference type="EC" id="4.1.3.38"/>
    </reaction>
</comment>
<comment type="cofactor">
    <cofactor evidence="1">
        <name>pyridoxal 5'-phosphate</name>
        <dbReference type="ChEBI" id="CHEBI:597326"/>
    </cofactor>
</comment>
<dbReference type="EMBL" id="JBHTIF010000005">
    <property type="protein sequence ID" value="MFD0727365.1"/>
    <property type="molecule type" value="Genomic_DNA"/>
</dbReference>
<dbReference type="NCBIfam" id="TIGR03461">
    <property type="entry name" value="pabC_Proteo"/>
    <property type="match status" value="1"/>
</dbReference>
<evidence type="ECO:0000256" key="9">
    <source>
        <dbReference type="ARBA" id="ARBA00049529"/>
    </source>
</evidence>
<dbReference type="PANTHER" id="PTHR42743:SF2">
    <property type="entry name" value="AMINODEOXYCHORISMATE LYASE"/>
    <property type="match status" value="1"/>
</dbReference>
<dbReference type="InterPro" id="IPR043131">
    <property type="entry name" value="BCAT-like_N"/>
</dbReference>
<keyword evidence="5" id="KW-0289">Folate biosynthesis</keyword>
<sequence length="290" mass="30895">MTHPSRTPPSVPCVFVGDAPVDDDIDTVLAAGRGLAYGDGVFETMRAVGGVIPWWSAHRERLRRGAARLGIAMPSDAALDAALRDLLHAHSDAVIKLVLTRGSGGRGYAPPRDVPPVWLVSASPLPPAPRSGGLVLRWCDLRLAAQPALAGIKHCNRLEQVLARVEWSDDGIDEGLMRDADGDVVCATAANVFVLRDGRWWTPPIDRCGVAGVCRAWALPALDATEHRLTPDDVLSAQAVVLCNAARGILPVARLGDHAWSPHPAVGEALRRLADAHPAFPVIDRGSPWA</sequence>
<evidence type="ECO:0000256" key="7">
    <source>
        <dbReference type="ARBA" id="ARBA00035633"/>
    </source>
</evidence>
<comment type="similarity">
    <text evidence="2">Belongs to the class-IV pyridoxal-phosphate-dependent aminotransferase family.</text>
</comment>
<keyword evidence="12" id="KW-1185">Reference proteome</keyword>
<dbReference type="Pfam" id="PF01063">
    <property type="entry name" value="Aminotran_4"/>
    <property type="match status" value="1"/>
</dbReference>
<proteinExistence type="inferred from homology"/>
<dbReference type="InterPro" id="IPR036038">
    <property type="entry name" value="Aminotransferase-like"/>
</dbReference>
<evidence type="ECO:0000256" key="10">
    <source>
        <dbReference type="NCBIfam" id="TIGR03461"/>
    </source>
</evidence>
<name>A0ABW2YJN7_9GAMM</name>
<keyword evidence="6 11" id="KW-0456">Lyase</keyword>
<evidence type="ECO:0000256" key="8">
    <source>
        <dbReference type="ARBA" id="ARBA00035676"/>
    </source>
</evidence>
<evidence type="ECO:0000256" key="1">
    <source>
        <dbReference type="ARBA" id="ARBA00001933"/>
    </source>
</evidence>
<comment type="caution">
    <text evidence="11">The sequence shown here is derived from an EMBL/GenBank/DDBJ whole genome shotgun (WGS) entry which is preliminary data.</text>
</comment>
<dbReference type="Gene3D" id="3.20.10.10">
    <property type="entry name" value="D-amino Acid Aminotransferase, subunit A, domain 2"/>
    <property type="match status" value="1"/>
</dbReference>
<reference evidence="12" key="1">
    <citation type="journal article" date="2019" name="Int. J. Syst. Evol. Microbiol.">
        <title>The Global Catalogue of Microorganisms (GCM) 10K type strain sequencing project: providing services to taxonomists for standard genome sequencing and annotation.</title>
        <authorList>
            <consortium name="The Broad Institute Genomics Platform"/>
            <consortium name="The Broad Institute Genome Sequencing Center for Infectious Disease"/>
            <person name="Wu L."/>
            <person name="Ma J."/>
        </authorList>
    </citation>
    <scope>NUCLEOTIDE SEQUENCE [LARGE SCALE GENOMIC DNA]</scope>
    <source>
        <strain evidence="12">CCUG 55585</strain>
    </source>
</reference>
<accession>A0ABW2YJN7</accession>
<dbReference type="EC" id="4.1.3.38" evidence="8 10"/>
<organism evidence="11 12">
    <name type="scientific">Lysobacter brunescens</name>
    <dbReference type="NCBI Taxonomy" id="262323"/>
    <lineage>
        <taxon>Bacteria</taxon>
        <taxon>Pseudomonadati</taxon>
        <taxon>Pseudomonadota</taxon>
        <taxon>Gammaproteobacteria</taxon>
        <taxon>Lysobacterales</taxon>
        <taxon>Lysobacteraceae</taxon>
        <taxon>Lysobacter</taxon>
    </lineage>
</organism>
<dbReference type="GO" id="GO:0008696">
    <property type="term" value="F:4-amino-4-deoxychorismate lyase activity"/>
    <property type="evidence" value="ECO:0007669"/>
    <property type="project" value="UniProtKB-EC"/>
</dbReference>
<gene>
    <name evidence="11" type="primary">pabC</name>
    <name evidence="11" type="ORF">ACFQ0E_17355</name>
</gene>
<dbReference type="SUPFAM" id="SSF56752">
    <property type="entry name" value="D-aminoacid aminotransferase-like PLP-dependent enzymes"/>
    <property type="match status" value="1"/>
</dbReference>
<dbReference type="InterPro" id="IPR017824">
    <property type="entry name" value="Aminodeoxychorismate_lyase_IV"/>
</dbReference>
<dbReference type="Proteomes" id="UP001597110">
    <property type="component" value="Unassembled WGS sequence"/>
</dbReference>
<evidence type="ECO:0000313" key="12">
    <source>
        <dbReference type="Proteomes" id="UP001597110"/>
    </source>
</evidence>
<dbReference type="CDD" id="cd01559">
    <property type="entry name" value="ADCL_like"/>
    <property type="match status" value="1"/>
</dbReference>
<dbReference type="PANTHER" id="PTHR42743">
    <property type="entry name" value="AMINO-ACID AMINOTRANSFERASE"/>
    <property type="match status" value="1"/>
</dbReference>
<keyword evidence="4" id="KW-0663">Pyridoxal phosphate</keyword>
<evidence type="ECO:0000313" key="11">
    <source>
        <dbReference type="EMBL" id="MFD0727365.1"/>
    </source>
</evidence>
<evidence type="ECO:0000256" key="6">
    <source>
        <dbReference type="ARBA" id="ARBA00023239"/>
    </source>
</evidence>
<evidence type="ECO:0000256" key="2">
    <source>
        <dbReference type="ARBA" id="ARBA00009320"/>
    </source>
</evidence>
<comment type="subunit">
    <text evidence="3">Homodimer.</text>
</comment>
<dbReference type="InterPro" id="IPR050571">
    <property type="entry name" value="Class-IV_PLP-Dep_Aminotrnsfr"/>
</dbReference>
<dbReference type="InterPro" id="IPR001544">
    <property type="entry name" value="Aminotrans_IV"/>
</dbReference>
<evidence type="ECO:0000256" key="3">
    <source>
        <dbReference type="ARBA" id="ARBA00011738"/>
    </source>
</evidence>